<dbReference type="AlphaFoldDB" id="A0A078AC57"/>
<dbReference type="EMBL" id="CCKQ01007037">
    <property type="protein sequence ID" value="CDW78368.1"/>
    <property type="molecule type" value="Genomic_DNA"/>
</dbReference>
<evidence type="ECO:0000313" key="1">
    <source>
        <dbReference type="EMBL" id="CDW78368.1"/>
    </source>
</evidence>
<protein>
    <submittedName>
        <fullName evidence="1">Uncharacterized protein</fullName>
    </submittedName>
</protein>
<reference evidence="1 2" key="1">
    <citation type="submission" date="2014-06" db="EMBL/GenBank/DDBJ databases">
        <authorList>
            <person name="Swart Estienne"/>
        </authorList>
    </citation>
    <scope>NUCLEOTIDE SEQUENCE [LARGE SCALE GENOMIC DNA]</scope>
    <source>
        <strain evidence="1 2">130c</strain>
    </source>
</reference>
<dbReference type="InParanoid" id="A0A078AC57"/>
<accession>A0A078AC57</accession>
<keyword evidence="2" id="KW-1185">Reference proteome</keyword>
<evidence type="ECO:0000313" key="2">
    <source>
        <dbReference type="Proteomes" id="UP000039865"/>
    </source>
</evidence>
<organism evidence="1 2">
    <name type="scientific">Stylonychia lemnae</name>
    <name type="common">Ciliate</name>
    <dbReference type="NCBI Taxonomy" id="5949"/>
    <lineage>
        <taxon>Eukaryota</taxon>
        <taxon>Sar</taxon>
        <taxon>Alveolata</taxon>
        <taxon>Ciliophora</taxon>
        <taxon>Intramacronucleata</taxon>
        <taxon>Spirotrichea</taxon>
        <taxon>Stichotrichia</taxon>
        <taxon>Sporadotrichida</taxon>
        <taxon>Oxytrichidae</taxon>
        <taxon>Stylonychinae</taxon>
        <taxon>Stylonychia</taxon>
    </lineage>
</organism>
<name>A0A078AC57_STYLE</name>
<dbReference type="Proteomes" id="UP000039865">
    <property type="component" value="Unassembled WGS sequence"/>
</dbReference>
<proteinExistence type="predicted"/>
<gene>
    <name evidence="1" type="primary">Contig8985.g9606</name>
    <name evidence="1" type="ORF">STYLEM_7345</name>
</gene>
<sequence length="392" mass="46745">MGQSSSKLALNQVRISNHFIDKYWQYREENKETQFKFTQEEAQILPIQDIFLMNNNQYNYKEEKFDLTKLKIFIKPLSPLTILYELQDVSKFIQDCIFGDKSQVLVMLLYKLQQRFLIKPLKQIFSQKNLREILFQVGQKVVAASDLQNNIENFDDQFQYIQFDFALWIKIVDQMIYLNQNQERSIISLDDNGQKIQDQLISIITSGVISEILSIDKRYSLFQKQEDVFTGIISKIQSFFEIFQRTKETIAYQYKELFLFNLDLLDELKLLIEDENEPEFTDETLLIDAEQMQKIFQSMLARNSDYLPDFVEQQVNEENLDQQQEEDDDIIGESEVQHDYENQNQDQPNVPSVQINTYLNQREDSDQFISHSNNDDYDNNYQRYESYLDLDL</sequence>